<evidence type="ECO:0000313" key="13">
    <source>
        <dbReference type="EMBL" id="GIN55896.1"/>
    </source>
</evidence>
<evidence type="ECO:0000259" key="12">
    <source>
        <dbReference type="Pfam" id="PF21760"/>
    </source>
</evidence>
<evidence type="ECO:0000256" key="9">
    <source>
        <dbReference type="HAMAP-Rule" id="MF_01463"/>
    </source>
</evidence>
<comment type="subunit">
    <text evidence="9">Forms a complex with SecF. Part of the essential Sec protein translocation apparatus which comprises SecA, SecYEG and auxiliary proteins SecDF. Other proteins may also be involved.</text>
</comment>
<feature type="domain" description="Protein translocase subunit SecDF P1" evidence="12">
    <location>
        <begin position="65"/>
        <end position="121"/>
    </location>
</feature>
<dbReference type="InterPro" id="IPR048634">
    <property type="entry name" value="SecD_SecF_C"/>
</dbReference>
<feature type="transmembrane region" description="Helical" evidence="9">
    <location>
        <begin position="284"/>
        <end position="307"/>
    </location>
</feature>
<dbReference type="NCBIfam" id="NF009581">
    <property type="entry name" value="PRK13024.1-1"/>
    <property type="match status" value="1"/>
</dbReference>
<keyword evidence="8 9" id="KW-0472">Membrane</keyword>
<dbReference type="InterPro" id="IPR022646">
    <property type="entry name" value="SecD/SecF_CS"/>
</dbReference>
<dbReference type="Proteomes" id="UP000679950">
    <property type="component" value="Unassembled WGS sequence"/>
</dbReference>
<keyword evidence="2 9" id="KW-0813">Transport</keyword>
<comment type="caution">
    <text evidence="13">The sequence shown here is derived from an EMBL/GenBank/DDBJ whole genome shotgun (WGS) entry which is preliminary data.</text>
</comment>
<keyword evidence="7 9" id="KW-0811">Translocation</keyword>
<dbReference type="InterPro" id="IPR005665">
    <property type="entry name" value="SecF_bac"/>
</dbReference>
<evidence type="ECO:0000256" key="5">
    <source>
        <dbReference type="ARBA" id="ARBA00022927"/>
    </source>
</evidence>
<evidence type="ECO:0000313" key="14">
    <source>
        <dbReference type="Proteomes" id="UP000679950"/>
    </source>
</evidence>
<dbReference type="NCBIfam" id="TIGR00966">
    <property type="entry name" value="transloc_SecF"/>
    <property type="match status" value="1"/>
</dbReference>
<keyword evidence="3 9" id="KW-1003">Cell membrane</keyword>
<reference evidence="13 14" key="1">
    <citation type="submission" date="2021-03" db="EMBL/GenBank/DDBJ databases">
        <title>Antimicrobial resistance genes in bacteria isolated from Japanese honey, and their potential for conferring macrolide and lincosamide resistance in the American foulbrood pathogen Paenibacillus larvae.</title>
        <authorList>
            <person name="Okamoto M."/>
            <person name="Kumagai M."/>
            <person name="Kanamori H."/>
            <person name="Takamatsu D."/>
        </authorList>
    </citation>
    <scope>NUCLEOTIDE SEQUENCE [LARGE SCALE GENOMIC DNA]</scope>
    <source>
        <strain evidence="13 14">J8TS2</strain>
    </source>
</reference>
<feature type="transmembrane region" description="Helical" evidence="9">
    <location>
        <begin position="383"/>
        <end position="407"/>
    </location>
</feature>
<evidence type="ECO:0000259" key="11">
    <source>
        <dbReference type="Pfam" id="PF02355"/>
    </source>
</evidence>
<dbReference type="InterPro" id="IPR055344">
    <property type="entry name" value="SecD_SecF_C_bact"/>
</dbReference>
<evidence type="ECO:0000256" key="2">
    <source>
        <dbReference type="ARBA" id="ARBA00022448"/>
    </source>
</evidence>
<feature type="transmembrane region" description="Helical" evidence="9">
    <location>
        <begin position="261"/>
        <end position="279"/>
    </location>
</feature>
<feature type="transmembrane region" description="Helical" evidence="9">
    <location>
        <begin position="573"/>
        <end position="590"/>
    </location>
</feature>
<dbReference type="Pfam" id="PF21760">
    <property type="entry name" value="SecD_1st"/>
    <property type="match status" value="1"/>
</dbReference>
<dbReference type="EMBL" id="BORB01000001">
    <property type="protein sequence ID" value="GIN55896.1"/>
    <property type="molecule type" value="Genomic_DNA"/>
</dbReference>
<comment type="caution">
    <text evidence="9">Lacks conserved residue(s) required for the propagation of feature annotation.</text>
</comment>
<evidence type="ECO:0000256" key="1">
    <source>
        <dbReference type="ARBA" id="ARBA00004651"/>
    </source>
</evidence>
<feature type="domain" description="Protein export membrane protein SecD/SecF C-terminal" evidence="11">
    <location>
        <begin position="554"/>
        <end position="731"/>
    </location>
</feature>
<comment type="similarity">
    <text evidence="9">Belongs to the SecD/SecF family. SecD subfamily.</text>
</comment>
<keyword evidence="6 9" id="KW-1133">Transmembrane helix</keyword>
<dbReference type="Pfam" id="PF07549">
    <property type="entry name" value="Sec_GG"/>
    <property type="match status" value="1"/>
</dbReference>
<dbReference type="HAMAP" id="MF_01463_B">
    <property type="entry name" value="SecD_B"/>
    <property type="match status" value="1"/>
</dbReference>
<dbReference type="InterPro" id="IPR048631">
    <property type="entry name" value="SecD_1st"/>
</dbReference>
<dbReference type="Pfam" id="PF02355">
    <property type="entry name" value="SecD_SecF_C"/>
    <property type="match status" value="2"/>
</dbReference>
<evidence type="ECO:0000256" key="3">
    <source>
        <dbReference type="ARBA" id="ARBA00022475"/>
    </source>
</evidence>
<feature type="transmembrane region" description="Helical" evidence="9">
    <location>
        <begin position="313"/>
        <end position="334"/>
    </location>
</feature>
<feature type="transmembrane region" description="Helical" evidence="9">
    <location>
        <begin position="355"/>
        <end position="377"/>
    </location>
</feature>
<keyword evidence="5 9" id="KW-0653">Protein transport</keyword>
<keyword evidence="4 9" id="KW-0812">Transmembrane</keyword>
<dbReference type="InterPro" id="IPR022813">
    <property type="entry name" value="SecD/SecF_arch_bac"/>
</dbReference>
<dbReference type="SUPFAM" id="SSF82866">
    <property type="entry name" value="Multidrug efflux transporter AcrB transmembrane domain"/>
    <property type="match status" value="2"/>
</dbReference>
<feature type="transmembrane region" description="Helical" evidence="9">
    <location>
        <begin position="680"/>
        <end position="698"/>
    </location>
</feature>
<gene>
    <name evidence="13" type="primary">secDF</name>
    <name evidence="9" type="synonym">secD</name>
    <name evidence="10" type="synonym">secF</name>
    <name evidence="13" type="ORF">J8TS2_02150</name>
</gene>
<keyword evidence="14" id="KW-1185">Reference proteome</keyword>
<feature type="transmembrane region" description="Helical" evidence="9">
    <location>
        <begin position="704"/>
        <end position="728"/>
    </location>
</feature>
<comment type="function">
    <text evidence="9">Part of the Sec protein translocase complex. Interacts with the SecYEG preprotein conducting channel. SecDF uses the proton motive force (PMF) to complete protein translocation after the ATP-dependent function of SecA.</text>
</comment>
<dbReference type="HAMAP" id="MF_01464_B">
    <property type="entry name" value="SecF_B"/>
    <property type="match status" value="1"/>
</dbReference>
<dbReference type="PRINTS" id="PR01755">
    <property type="entry name" value="SECFTRNLCASE"/>
</dbReference>
<dbReference type="Gene3D" id="3.30.70.3220">
    <property type="match status" value="1"/>
</dbReference>
<comment type="subcellular location">
    <subcellularLocation>
        <location evidence="1 9">Cell membrane</location>
        <topology evidence="1 9">Multi-pass membrane protein</topology>
    </subcellularLocation>
</comment>
<organism evidence="13 14">
    <name type="scientific">Lederbergia ruris</name>
    <dbReference type="NCBI Taxonomy" id="217495"/>
    <lineage>
        <taxon>Bacteria</taxon>
        <taxon>Bacillati</taxon>
        <taxon>Bacillota</taxon>
        <taxon>Bacilli</taxon>
        <taxon>Bacillales</taxon>
        <taxon>Bacillaceae</taxon>
        <taxon>Lederbergia</taxon>
    </lineage>
</organism>
<dbReference type="InterPro" id="IPR005791">
    <property type="entry name" value="SecD"/>
</dbReference>
<accession>A0ABQ4KD56</accession>
<evidence type="ECO:0000256" key="4">
    <source>
        <dbReference type="ARBA" id="ARBA00022692"/>
    </source>
</evidence>
<evidence type="ECO:0000256" key="7">
    <source>
        <dbReference type="ARBA" id="ARBA00023010"/>
    </source>
</evidence>
<evidence type="ECO:0000256" key="10">
    <source>
        <dbReference type="HAMAP-Rule" id="MF_01464"/>
    </source>
</evidence>
<dbReference type="NCBIfam" id="TIGR01129">
    <property type="entry name" value="secD"/>
    <property type="match status" value="1"/>
</dbReference>
<feature type="domain" description="Protein export membrane protein SecD/SecF C-terminal" evidence="11">
    <location>
        <begin position="242"/>
        <end position="407"/>
    </location>
</feature>
<dbReference type="InterPro" id="IPR022645">
    <property type="entry name" value="SecD/SecF_bac"/>
</dbReference>
<feature type="transmembrane region" description="Helical" evidence="9">
    <location>
        <begin position="458"/>
        <end position="476"/>
    </location>
</feature>
<feature type="transmembrane region" description="Helical" evidence="9">
    <location>
        <begin position="597"/>
        <end position="618"/>
    </location>
</feature>
<dbReference type="PANTHER" id="PTHR30081">
    <property type="entry name" value="PROTEIN-EXPORT MEMBRANE PROTEIN SEC"/>
    <property type="match status" value="1"/>
</dbReference>
<comment type="similarity">
    <text evidence="10">Belongs to the SecD/SecF family. SecF subfamily.</text>
</comment>
<evidence type="ECO:0000256" key="8">
    <source>
        <dbReference type="ARBA" id="ARBA00023136"/>
    </source>
</evidence>
<proteinExistence type="inferred from homology"/>
<comment type="subunit">
    <text evidence="10">Forms a complex with SecD. Part of the essential Sec protein translocation apparatus which comprises SecA, SecYEG and auxiliary proteins SecDF. Other proteins may also be involved.</text>
</comment>
<sequence length="756" mass="83685">MVKRSRIVVFFLIILLLAGLGGTTTNEIIKNIKLGLDLQGGFEVLYEVTPANKNQKIDKETLVHTTEALNKRINVLGVSEPNIQIEGTDRIRVQLPGIEDQKQARETIGTQAVLTFRDVNDKVMLDGTDLVEGAAKQSFKANTNEPIVLVELKDRKKFRDVTQEIVDKAPNNILAIWLDFEEGVDSYKEASKNGNPKLLSDPYVRQVFNDTSVSIEGNFTTQEAKDLANLLNAGALPVKLKEVYSTSVGASFGEQALSKTVNAGILGVLLIFIFMIAYYRLPGIVATVTLSVYIYLILLVFDLMGAVLTLPGIAALILGVGMAVDANILTYERIKEEIKVGRSLSSAFKAGSKSSFTAILDANITTLLAAGVLFYFGSSSVKGFATMLIVSILMSFFTAVFGSRWLLSLLIDSRFFKDKPGWFGVKRGSIFNLSENKTTHDLATPFDRFDFVKHRKKFYVFSSILIVAGIIVLAIFRLNLGIDFSSGTRVEIDTGKPTTTEAISNDLKEFGIDTQDIVLAGDDHEIGVARFKDKVLNKEEIAQFKTYFNDKYGKEPNVSTVSPTVGKELIKNAFYALLVAFLGIIIYVSFRFEFAMGFTSVLGLLHDAFFIVAVFSLTRLEVDLTFIAAVLTIVGYSINDTIVTFDRIRENMTAKRRLKSEEDIAMIVNQGLRQTLTRSINTVLTVIVTVVALLILGSESIRNFSFALLVGLLAGTYSSIFISAQLWYDMKVRELKKKGPIDTVKEKKKWTDEPQV</sequence>
<evidence type="ECO:0000256" key="6">
    <source>
        <dbReference type="ARBA" id="ARBA00022989"/>
    </source>
</evidence>
<name>A0ABQ4KD56_9BACI</name>
<dbReference type="RefSeq" id="WP_212964970.1">
    <property type="nucleotide sequence ID" value="NZ_BORB01000001.1"/>
</dbReference>
<dbReference type="PANTHER" id="PTHR30081:SF1">
    <property type="entry name" value="PROTEIN TRANSLOCASE SUBUNIT SECD"/>
    <property type="match status" value="1"/>
</dbReference>
<dbReference type="NCBIfam" id="TIGR00916">
    <property type="entry name" value="2A0604s01"/>
    <property type="match status" value="2"/>
</dbReference>
<protein>
    <recommendedName>
        <fullName evidence="9 10">Multifunctional fusion protein</fullName>
    </recommendedName>
    <domain>
        <recommendedName>
            <fullName evidence="9">Protein translocase subunit SecD</fullName>
        </recommendedName>
    </domain>
    <domain>
        <recommendedName>
            <fullName evidence="10">Protein-export membrane protein SecF</fullName>
        </recommendedName>
    </domain>
</protein>
<feature type="transmembrane region" description="Helical" evidence="9">
    <location>
        <begin position="624"/>
        <end position="645"/>
    </location>
</feature>
<dbReference type="Gene3D" id="1.20.1640.10">
    <property type="entry name" value="Multidrug efflux transporter AcrB transmembrane domain"/>
    <property type="match status" value="2"/>
</dbReference>